<evidence type="ECO:0000256" key="1">
    <source>
        <dbReference type="SAM" id="MobiDB-lite"/>
    </source>
</evidence>
<feature type="region of interest" description="Disordered" evidence="1">
    <location>
        <begin position="1"/>
        <end position="29"/>
    </location>
</feature>
<accession>A0A7I7SR57</accession>
<sequence>MAAANNPSPDINTMLRRSNSGTVNHRAKLTQDVTVPRSWPRDACYQIANAWDTEV</sequence>
<evidence type="ECO:0000313" key="2">
    <source>
        <dbReference type="EMBL" id="BBY59472.1"/>
    </source>
</evidence>
<dbReference type="AlphaFoldDB" id="A0A7I7SR57"/>
<name>A0A7I7SR57_9MYCO</name>
<proteinExistence type="predicted"/>
<evidence type="ECO:0000313" key="3">
    <source>
        <dbReference type="Proteomes" id="UP000466445"/>
    </source>
</evidence>
<organism evidence="2 3">
    <name type="scientific">Mycolicibacterium sarraceniae</name>
    <dbReference type="NCBI Taxonomy" id="1534348"/>
    <lineage>
        <taxon>Bacteria</taxon>
        <taxon>Bacillati</taxon>
        <taxon>Actinomycetota</taxon>
        <taxon>Actinomycetes</taxon>
        <taxon>Mycobacteriales</taxon>
        <taxon>Mycobacteriaceae</taxon>
        <taxon>Mycolicibacterium</taxon>
    </lineage>
</organism>
<gene>
    <name evidence="2" type="ORF">MSAR_26080</name>
</gene>
<dbReference type="EMBL" id="AP022595">
    <property type="protein sequence ID" value="BBY59472.1"/>
    <property type="molecule type" value="Genomic_DNA"/>
</dbReference>
<dbReference type="KEGG" id="msar:MSAR_26080"/>
<protein>
    <submittedName>
        <fullName evidence="2">Uncharacterized protein</fullName>
    </submittedName>
</protein>
<keyword evidence="3" id="KW-1185">Reference proteome</keyword>
<reference evidence="2 3" key="1">
    <citation type="journal article" date="2019" name="Emerg. Microbes Infect.">
        <title>Comprehensive subspecies identification of 175 nontuberculous mycobacteria species based on 7547 genomic profiles.</title>
        <authorList>
            <person name="Matsumoto Y."/>
            <person name="Kinjo T."/>
            <person name="Motooka D."/>
            <person name="Nabeya D."/>
            <person name="Jung N."/>
            <person name="Uechi K."/>
            <person name="Horii T."/>
            <person name="Iida T."/>
            <person name="Fujita J."/>
            <person name="Nakamura S."/>
        </authorList>
    </citation>
    <scope>NUCLEOTIDE SEQUENCE [LARGE SCALE GENOMIC DNA]</scope>
    <source>
        <strain evidence="2 3">JCM 30395</strain>
    </source>
</reference>
<feature type="compositionally biased region" description="Polar residues" evidence="1">
    <location>
        <begin position="1"/>
        <end position="23"/>
    </location>
</feature>
<dbReference type="Proteomes" id="UP000466445">
    <property type="component" value="Chromosome"/>
</dbReference>